<organism evidence="1">
    <name type="scientific">hydrothermal vent metagenome</name>
    <dbReference type="NCBI Taxonomy" id="652676"/>
    <lineage>
        <taxon>unclassified sequences</taxon>
        <taxon>metagenomes</taxon>
        <taxon>ecological metagenomes</taxon>
    </lineage>
</organism>
<sequence>MRGENLTSSASGKLRLDFHTAIGPVFIRNKAYLETKVGEIVDWAKTNNAALYMGEFGVGYPCFQNDKGGLQFVKDMVDINKANNIHFTYDVYHEDNFGLYLGLADFLKKPS</sequence>
<reference evidence="1" key="1">
    <citation type="submission" date="2018-06" db="EMBL/GenBank/DDBJ databases">
        <authorList>
            <person name="Zhirakovskaya E."/>
        </authorList>
    </citation>
    <scope>NUCLEOTIDE SEQUENCE</scope>
</reference>
<evidence type="ECO:0000313" key="1">
    <source>
        <dbReference type="EMBL" id="VAW11225.1"/>
    </source>
</evidence>
<dbReference type="EMBL" id="UOEL01000055">
    <property type="protein sequence ID" value="VAW11225.1"/>
    <property type="molecule type" value="Genomic_DNA"/>
</dbReference>
<protein>
    <submittedName>
        <fullName evidence="1">Uncharacterized protein</fullName>
    </submittedName>
</protein>
<name>A0A3B0SYW4_9ZZZZ</name>
<dbReference type="Gene3D" id="3.20.20.80">
    <property type="entry name" value="Glycosidases"/>
    <property type="match status" value="1"/>
</dbReference>
<dbReference type="SUPFAM" id="SSF51445">
    <property type="entry name" value="(Trans)glycosidases"/>
    <property type="match status" value="1"/>
</dbReference>
<dbReference type="InterPro" id="IPR017853">
    <property type="entry name" value="GH"/>
</dbReference>
<gene>
    <name evidence="1" type="ORF">MNBD_BACTEROID03-2554</name>
</gene>
<accession>A0A3B0SYW4</accession>
<proteinExistence type="predicted"/>
<dbReference type="AlphaFoldDB" id="A0A3B0SYW4"/>